<feature type="domain" description="Tf2-1-like SH3-like" evidence="1">
    <location>
        <begin position="3"/>
        <end position="34"/>
    </location>
</feature>
<protein>
    <recommendedName>
        <fullName evidence="1">Tf2-1-like SH3-like domain-containing protein</fullName>
    </recommendedName>
</protein>
<evidence type="ECO:0000313" key="3">
    <source>
        <dbReference type="Proteomes" id="UP001234989"/>
    </source>
</evidence>
<dbReference type="PANTHER" id="PTHR46148:SF60">
    <property type="entry name" value="CHROMO DOMAIN-CONTAINING PROTEIN"/>
    <property type="match status" value="1"/>
</dbReference>
<evidence type="ECO:0000313" key="2">
    <source>
        <dbReference type="EMBL" id="WMV29834.1"/>
    </source>
</evidence>
<proteinExistence type="predicted"/>
<dbReference type="EMBL" id="CP133616">
    <property type="protein sequence ID" value="WMV29834.1"/>
    <property type="molecule type" value="Genomic_DNA"/>
</dbReference>
<dbReference type="Pfam" id="PF24626">
    <property type="entry name" value="SH3_Tf2-1"/>
    <property type="match status" value="1"/>
</dbReference>
<sequence>MRFGKKGNLSHRYVGPYQILRRIDKVAYELDFPRLGVDESLSYEEVPVEILDRKVRRLTIKEIASVKVLWRNNQVDGANWEAEADMKSHNPHVFPAIPTLY</sequence>
<organism evidence="2 3">
    <name type="scientific">Solanum verrucosum</name>
    <dbReference type="NCBI Taxonomy" id="315347"/>
    <lineage>
        <taxon>Eukaryota</taxon>
        <taxon>Viridiplantae</taxon>
        <taxon>Streptophyta</taxon>
        <taxon>Embryophyta</taxon>
        <taxon>Tracheophyta</taxon>
        <taxon>Spermatophyta</taxon>
        <taxon>Magnoliopsida</taxon>
        <taxon>eudicotyledons</taxon>
        <taxon>Gunneridae</taxon>
        <taxon>Pentapetalae</taxon>
        <taxon>asterids</taxon>
        <taxon>lamiids</taxon>
        <taxon>Solanales</taxon>
        <taxon>Solanaceae</taxon>
        <taxon>Solanoideae</taxon>
        <taxon>Solaneae</taxon>
        <taxon>Solanum</taxon>
    </lineage>
</organism>
<dbReference type="Proteomes" id="UP001234989">
    <property type="component" value="Chromosome 5"/>
</dbReference>
<name>A0AAF0QT24_SOLVR</name>
<evidence type="ECO:0000259" key="1">
    <source>
        <dbReference type="Pfam" id="PF24626"/>
    </source>
</evidence>
<accession>A0AAF0QT24</accession>
<dbReference type="InterPro" id="IPR056924">
    <property type="entry name" value="SH3_Tf2-1"/>
</dbReference>
<dbReference type="AlphaFoldDB" id="A0AAF0QT24"/>
<dbReference type="PANTHER" id="PTHR46148">
    <property type="entry name" value="CHROMO DOMAIN-CONTAINING PROTEIN"/>
    <property type="match status" value="1"/>
</dbReference>
<reference evidence="2" key="1">
    <citation type="submission" date="2023-08" db="EMBL/GenBank/DDBJ databases">
        <title>A de novo genome assembly of Solanum verrucosum Schlechtendal, a Mexican diploid species geographically isolated from the other diploid A-genome species in potato relatives.</title>
        <authorList>
            <person name="Hosaka K."/>
        </authorList>
    </citation>
    <scope>NUCLEOTIDE SEQUENCE</scope>
    <source>
        <tissue evidence="2">Young leaves</tissue>
    </source>
</reference>
<keyword evidence="3" id="KW-1185">Reference proteome</keyword>
<gene>
    <name evidence="2" type="ORF">MTR67_023219</name>
</gene>